<keyword evidence="1" id="KW-0472">Membrane</keyword>
<proteinExistence type="predicted"/>
<dbReference type="AlphaFoldDB" id="A0A0E9PA38"/>
<name>A0A0E9PA38_ANGAN</name>
<sequence>MTMFKNVPSHLNISLFNTMLFLAISAWCPQSCYR</sequence>
<keyword evidence="1" id="KW-0812">Transmembrane</keyword>
<evidence type="ECO:0000313" key="2">
    <source>
        <dbReference type="EMBL" id="JAH01526.1"/>
    </source>
</evidence>
<evidence type="ECO:0000256" key="1">
    <source>
        <dbReference type="SAM" id="Phobius"/>
    </source>
</evidence>
<reference evidence="2" key="1">
    <citation type="submission" date="2014-11" db="EMBL/GenBank/DDBJ databases">
        <authorList>
            <person name="Amaro Gonzalez C."/>
        </authorList>
    </citation>
    <scope>NUCLEOTIDE SEQUENCE</scope>
</reference>
<reference evidence="2" key="2">
    <citation type="journal article" date="2015" name="Fish Shellfish Immunol.">
        <title>Early steps in the European eel (Anguilla anguilla)-Vibrio vulnificus interaction in the gills: Role of the RtxA13 toxin.</title>
        <authorList>
            <person name="Callol A."/>
            <person name="Pajuelo D."/>
            <person name="Ebbesson L."/>
            <person name="Teles M."/>
            <person name="MacKenzie S."/>
            <person name="Amaro C."/>
        </authorList>
    </citation>
    <scope>NUCLEOTIDE SEQUENCE</scope>
</reference>
<feature type="transmembrane region" description="Helical" evidence="1">
    <location>
        <begin position="12"/>
        <end position="29"/>
    </location>
</feature>
<dbReference type="EMBL" id="GBXM01107051">
    <property type="protein sequence ID" value="JAH01526.1"/>
    <property type="molecule type" value="Transcribed_RNA"/>
</dbReference>
<protein>
    <submittedName>
        <fullName evidence="2">Uncharacterized protein</fullName>
    </submittedName>
</protein>
<keyword evidence="1" id="KW-1133">Transmembrane helix</keyword>
<organism evidence="2">
    <name type="scientific">Anguilla anguilla</name>
    <name type="common">European freshwater eel</name>
    <name type="synonym">Muraena anguilla</name>
    <dbReference type="NCBI Taxonomy" id="7936"/>
    <lineage>
        <taxon>Eukaryota</taxon>
        <taxon>Metazoa</taxon>
        <taxon>Chordata</taxon>
        <taxon>Craniata</taxon>
        <taxon>Vertebrata</taxon>
        <taxon>Euteleostomi</taxon>
        <taxon>Actinopterygii</taxon>
        <taxon>Neopterygii</taxon>
        <taxon>Teleostei</taxon>
        <taxon>Anguilliformes</taxon>
        <taxon>Anguillidae</taxon>
        <taxon>Anguilla</taxon>
    </lineage>
</organism>
<accession>A0A0E9PA38</accession>